<evidence type="ECO:0000313" key="3">
    <source>
        <dbReference type="Proteomes" id="UP000664534"/>
    </source>
</evidence>
<comment type="caution">
    <text evidence="2">The sequence shown here is derived from an EMBL/GenBank/DDBJ whole genome shotgun (WGS) entry which is preliminary data.</text>
</comment>
<feature type="region of interest" description="Disordered" evidence="1">
    <location>
        <begin position="1"/>
        <end position="24"/>
    </location>
</feature>
<accession>A0A8H3F4H0</accession>
<feature type="compositionally biased region" description="Low complexity" evidence="1">
    <location>
        <begin position="8"/>
        <end position="20"/>
    </location>
</feature>
<dbReference type="EMBL" id="CAJPDT010000019">
    <property type="protein sequence ID" value="CAF9917986.1"/>
    <property type="molecule type" value="Genomic_DNA"/>
</dbReference>
<keyword evidence="3" id="KW-1185">Reference proteome</keyword>
<proteinExistence type="predicted"/>
<dbReference type="AlphaFoldDB" id="A0A8H3F4H0"/>
<dbReference type="OrthoDB" id="10638896at2759"/>
<sequence length="568" mass="58234">MSGFGNFTGTTTVTTSEQTTNSGGVVGWATGAVIVGTDGVFWGLYLGSRGTRGFCIWPFCSSGKGGSGICIWPFCGGTGSAAIVGGEGGGDGNNGDDGEGENHTYPDQQTEEEKTRPKSIPTSNPTPTSNLPKSSTAITTAITTSSTSTLPKSTTASTTNSTTASDSSCPLFTIPADSLSFDDSPTWNPNDPEYSGVIVSAAYAIWQIDAGSGTEILPPLPTGTGYGYGSAITIGFIPNAGSGRNSTNGSSLSTSMMSTSMPGVVNSAIVATSAASMASDMSNPSTIVAPVQRGQRVESQGSMTLIQAPTSAQSVVATVENVFATNSEVVAGIRASMNNHASAQSVASVQSVLSAASVASAAHPASSSASIASIPLPTPNLAILILRNDYCDDTTCGSTGYVYDVVPAVPSVSACANPPSVDSFSYTEDVANEEQNYEISTGKFTSHGVYTDCEYFGSSDFFGTFSCAQVDGVLCSLPTEPEASCTDANSIYADDWVPIAYCEWVGTVPTRTTSAAAARTTAPVTCQIQIEYGVKGIVLERRCKCSDGSSPTPYISGNEWTCPHEVAS</sequence>
<reference evidence="2" key="1">
    <citation type="submission" date="2021-03" db="EMBL/GenBank/DDBJ databases">
        <authorList>
            <person name="Tagirdzhanova G."/>
        </authorList>
    </citation>
    <scope>NUCLEOTIDE SEQUENCE</scope>
</reference>
<evidence type="ECO:0000313" key="2">
    <source>
        <dbReference type="EMBL" id="CAF9917986.1"/>
    </source>
</evidence>
<dbReference type="Proteomes" id="UP000664534">
    <property type="component" value="Unassembled WGS sequence"/>
</dbReference>
<protein>
    <submittedName>
        <fullName evidence="2">Uncharacterized protein</fullName>
    </submittedName>
</protein>
<feature type="region of interest" description="Disordered" evidence="1">
    <location>
        <begin position="86"/>
        <end position="168"/>
    </location>
</feature>
<name>A0A8H3F4H0_9LECA</name>
<feature type="compositionally biased region" description="Low complexity" evidence="1">
    <location>
        <begin position="118"/>
        <end position="168"/>
    </location>
</feature>
<organism evidence="2 3">
    <name type="scientific">Imshaugia aleurites</name>
    <dbReference type="NCBI Taxonomy" id="172621"/>
    <lineage>
        <taxon>Eukaryota</taxon>
        <taxon>Fungi</taxon>
        <taxon>Dikarya</taxon>
        <taxon>Ascomycota</taxon>
        <taxon>Pezizomycotina</taxon>
        <taxon>Lecanoromycetes</taxon>
        <taxon>OSLEUM clade</taxon>
        <taxon>Lecanoromycetidae</taxon>
        <taxon>Lecanorales</taxon>
        <taxon>Lecanorineae</taxon>
        <taxon>Parmeliaceae</taxon>
        <taxon>Imshaugia</taxon>
    </lineage>
</organism>
<evidence type="ECO:0000256" key="1">
    <source>
        <dbReference type="SAM" id="MobiDB-lite"/>
    </source>
</evidence>
<gene>
    <name evidence="2" type="ORF">IMSHALPRED_003807</name>
</gene>